<organism evidence="12">
    <name type="scientific">Percolomonas cosmopolitus</name>
    <dbReference type="NCBI Taxonomy" id="63605"/>
    <lineage>
        <taxon>Eukaryota</taxon>
        <taxon>Discoba</taxon>
        <taxon>Heterolobosea</taxon>
        <taxon>Tetramitia</taxon>
        <taxon>Eutetramitia</taxon>
        <taxon>Percolomonadidae</taxon>
        <taxon>Percolomonas</taxon>
    </lineage>
</organism>
<dbReference type="PANTHER" id="PTHR31598">
    <property type="entry name" value="IQ DOMAIN-CONTAINING PROTEIN D"/>
    <property type="match status" value="1"/>
</dbReference>
<protein>
    <recommendedName>
        <fullName evidence="4">Dynein regulatory complex protein 10</fullName>
    </recommendedName>
</protein>
<proteinExistence type="inferred from homology"/>
<dbReference type="InterPro" id="IPR042815">
    <property type="entry name" value="DRC10"/>
</dbReference>
<keyword evidence="8" id="KW-0206">Cytoskeleton</keyword>
<accession>A0A7S1KPG5</accession>
<evidence type="ECO:0000256" key="1">
    <source>
        <dbReference type="ARBA" id="ARBA00003029"/>
    </source>
</evidence>
<keyword evidence="10" id="KW-0175">Coiled coil</keyword>
<dbReference type="EMBL" id="HBGD01002469">
    <property type="protein sequence ID" value="CAD9078828.1"/>
    <property type="molecule type" value="Transcribed_RNA"/>
</dbReference>
<evidence type="ECO:0000313" key="12">
    <source>
        <dbReference type="EMBL" id="CAD9078828.1"/>
    </source>
</evidence>
<evidence type="ECO:0000256" key="9">
    <source>
        <dbReference type="ARBA" id="ARBA00023273"/>
    </source>
</evidence>
<sequence length="404" mass="46572">MSLSANQNEITRILNVINQLISQISILQYLPPYGSLSQKSLRQLSENAIEALESMLESETELNQMVNNQGGSGSGNVVNNASSPLASSAPQSPSQSQQNTTPSLQINQSHKHNLAQIQDITEKTRQRVREVCFQFEKCQWRPVEGDQKSSTMARYLDVLLQYKSILMDNLHTTVEEEESRREVRNATTTRENKATADVKALNRELDSERAARGREMDQRTQDVKKLFSEIQLLKENEDAERAATTERLAQKENQKQEEFNQMKAYLQRQIQNIAEALQKKKEENQQLELKMRVMRKNSETKVGSVVQKYDQFMSETTEKLQQLREDFESDSKRVEFLEQELCDFEQKKNESEKSDAERCEILRRNLLKAQAYVNAKVVISRAWQSYKKRNAGSKKKGRKGKKKG</sequence>
<feature type="region of interest" description="Disordered" evidence="11">
    <location>
        <begin position="65"/>
        <end position="111"/>
    </location>
</feature>
<evidence type="ECO:0000256" key="10">
    <source>
        <dbReference type="SAM" id="Coils"/>
    </source>
</evidence>
<keyword evidence="9" id="KW-0966">Cell projection</keyword>
<comment type="similarity">
    <text evidence="3">Belongs to the DRC10 family.</text>
</comment>
<comment type="subcellular location">
    <subcellularLocation>
        <location evidence="2">Cytoplasm</location>
        <location evidence="2">Cytoskeleton</location>
        <location evidence="2">Flagellum axoneme</location>
    </subcellularLocation>
</comment>
<feature type="coiled-coil region" evidence="10">
    <location>
        <begin position="191"/>
        <end position="340"/>
    </location>
</feature>
<dbReference type="PANTHER" id="PTHR31598:SF1">
    <property type="entry name" value="DYNEIN REGULATORY COMPLEX PROTEIN 10"/>
    <property type="match status" value="1"/>
</dbReference>
<feature type="compositionally biased region" description="Low complexity" evidence="11">
    <location>
        <begin position="75"/>
        <end position="105"/>
    </location>
</feature>
<reference evidence="12" key="1">
    <citation type="submission" date="2021-01" db="EMBL/GenBank/DDBJ databases">
        <authorList>
            <person name="Corre E."/>
            <person name="Pelletier E."/>
            <person name="Niang G."/>
            <person name="Scheremetjew M."/>
            <person name="Finn R."/>
            <person name="Kale V."/>
            <person name="Holt S."/>
            <person name="Cochrane G."/>
            <person name="Meng A."/>
            <person name="Brown T."/>
            <person name="Cohen L."/>
        </authorList>
    </citation>
    <scope>NUCLEOTIDE SEQUENCE</scope>
    <source>
        <strain evidence="12">WS</strain>
    </source>
</reference>
<dbReference type="AlphaFoldDB" id="A0A7S1KPG5"/>
<evidence type="ECO:0000256" key="6">
    <source>
        <dbReference type="ARBA" id="ARBA00022846"/>
    </source>
</evidence>
<evidence type="ECO:0000256" key="3">
    <source>
        <dbReference type="ARBA" id="ARBA00009071"/>
    </source>
</evidence>
<name>A0A7S1KPG5_9EUKA</name>
<comment type="function">
    <text evidence="1">Component of the nexin-dynein regulatory complex (N-DRC), a key regulator of ciliary/flagellar motility which maintains the alignment and integrity of the distal axoneme and regulates microtubule sliding in motile axonemes.</text>
</comment>
<evidence type="ECO:0000256" key="8">
    <source>
        <dbReference type="ARBA" id="ARBA00023212"/>
    </source>
</evidence>
<gene>
    <name evidence="12" type="ORF">PCOS0759_LOCUS2060</name>
</gene>
<evidence type="ECO:0000256" key="7">
    <source>
        <dbReference type="ARBA" id="ARBA00023069"/>
    </source>
</evidence>
<evidence type="ECO:0000256" key="5">
    <source>
        <dbReference type="ARBA" id="ARBA00022490"/>
    </source>
</evidence>
<evidence type="ECO:0000256" key="11">
    <source>
        <dbReference type="SAM" id="MobiDB-lite"/>
    </source>
</evidence>
<evidence type="ECO:0000256" key="2">
    <source>
        <dbReference type="ARBA" id="ARBA00004611"/>
    </source>
</evidence>
<evidence type="ECO:0000256" key="4">
    <source>
        <dbReference type="ARBA" id="ARBA00021752"/>
    </source>
</evidence>
<keyword evidence="5" id="KW-0963">Cytoplasm</keyword>
<keyword evidence="7" id="KW-0969">Cilium</keyword>
<keyword evidence="6" id="KW-0282">Flagellum</keyword>